<keyword evidence="1" id="KW-0812">Transmembrane</keyword>
<dbReference type="Gene3D" id="2.60.40.3630">
    <property type="match status" value="1"/>
</dbReference>
<dbReference type="InterPro" id="IPR008930">
    <property type="entry name" value="Terpenoid_cyclase/PrenylTrfase"/>
</dbReference>
<feature type="chain" id="PRO_5033039898" description="DUF4430 domain-containing protein" evidence="2">
    <location>
        <begin position="26"/>
        <end position="1493"/>
    </location>
</feature>
<protein>
    <recommendedName>
        <fullName evidence="7">DUF4430 domain-containing protein</fullName>
    </recommendedName>
</protein>
<proteinExistence type="predicted"/>
<gene>
    <name evidence="5" type="ORF">MM35RIKEN_12530</name>
</gene>
<dbReference type="InterPro" id="IPR022038">
    <property type="entry name" value="Ig-like_bact"/>
</dbReference>
<dbReference type="RefSeq" id="WP_212820254.1">
    <property type="nucleotide sequence ID" value="NZ_AP023415.1"/>
</dbReference>
<reference evidence="5" key="1">
    <citation type="submission" date="2020-09" db="EMBL/GenBank/DDBJ databases">
        <title>New species isolated from human feces.</title>
        <authorList>
            <person name="Kitahara M."/>
            <person name="Shigeno Y."/>
            <person name="Shime M."/>
            <person name="Matsumoto Y."/>
            <person name="Nakamura S."/>
            <person name="Motooka D."/>
            <person name="Fukuoka S."/>
            <person name="Nishikawa H."/>
            <person name="Benno Y."/>
        </authorList>
    </citation>
    <scope>NUCLEOTIDE SEQUENCE</scope>
    <source>
        <strain evidence="5">MM35</strain>
    </source>
</reference>
<keyword evidence="1" id="KW-0472">Membrane</keyword>
<feature type="domain" description="Transcobalamin-like C-terminal" evidence="4">
    <location>
        <begin position="1011"/>
        <end position="1086"/>
    </location>
</feature>
<keyword evidence="2" id="KW-0732">Signal</keyword>
<dbReference type="Gene3D" id="2.170.130.30">
    <property type="match status" value="1"/>
</dbReference>
<name>A0A810Q0S7_9FIRM</name>
<accession>A0A810Q0S7</accession>
<dbReference type="CDD" id="cd00688">
    <property type="entry name" value="ISOPREN_C2_like"/>
    <property type="match status" value="1"/>
</dbReference>
<dbReference type="EMBL" id="AP023415">
    <property type="protein sequence ID" value="BCK79061.1"/>
    <property type="molecule type" value="Genomic_DNA"/>
</dbReference>
<dbReference type="Pfam" id="PF14478">
    <property type="entry name" value="DUF4430"/>
    <property type="match status" value="1"/>
</dbReference>
<evidence type="ECO:0000256" key="2">
    <source>
        <dbReference type="SAM" id="SignalP"/>
    </source>
</evidence>
<sequence>MKRKIISLLLALIMAVSLLPMSVLAADPAGSGGKDDAPTGFSFSIVSGKQTVSLTTKKVGSKNTVYIPVSLMNKTAVLDFIIKSNDGKQFSAEYSEFDIDAKEKENRTSKEAENGSVAIKGSYAEQYSFFRYISADKFKWTKTITLSCDGEAVEYDVVPFCDLTTLTVVETTGAKNTRPMQLLEDGTYTTTVVAKSSVKITAGGGIKNVDTTAIDGAGASATKTFSGDKSVSIKVSSKAEGVEAREYTLNVKCIEKDHFPTFIGGTKPSAAGIKLTVAQGAKDFYLDSSEYIDAESINENTEYEWTLLTTKAVVSTKATCPVNTDNVAGAVLYTCKVTNIVDGLSYSVSYRYNIKISAETLSAPKVSITPQTITCDFGKEASPVKVELKDAALGVKFHYQWYSNTVNDNSNGKLLEGETKNSFVVPTNAVGTMWYYCVVYKAFDGKTSPTTATECVQVTTNPWKTDMKGDGTAANPYEIATVADLEHLRDSVNSGLSFEGVFFKFVSDITLPNGWTPIGCTVDGTNKFDPRNPNEKDNLRAFSGTILGNNKLLTIPKGGKPLLAYVKNATVKDLNIYGEEINGYGLVDGLHGVGFTSEDTFAIIIENVALKSGTKTLKSGLIGAEVDMDVNGFAGASAAFITTIRNCTIEKNVVIGYDGTQSEIGAFAGRFQGIIENCVSHATVKGVDYVGGIIGSRDNAMGQCTVSKCSFDGTVIATGKFAGGIAGTMYTGAAAPNGIKTTIEACAASGTVKGNENVGGITGGDMKVNQAWNNYSLVGNTFTGKVSGTKNVGGIIGYYRSLNMCDNIAGNFYQTDCGAKQGIGAVEYVDTSCESHETKSGTVYFDTSKSLPDVYGVTKTNHNRTDDPLGADADKLTKAVKDASTPVCYKLDISGDYKTAYTVGESLDLSGAVIIAHWTMGKADTIVDVKDITITGFDTNTRGQQTLTLTYGAAKTTITVTVLLPVGADITVTFSLLGDSVHDDKSGPHTLADDNLEKWIDSVSVTVSNNATVLDVVKAALGDKYTILNESGNYIQSITPKDGKELGEFTNGNLSGWMYTLNGVHPNLGVAQQYLNGGDVIVFHYTDDYTRESGMDGGRKSPAEVVAMIDAIGAVSLSKGTAISEARTAYDALTDAEKKQVTNYDKLTAAEAAYAKLVAEMGKKLEEIYKTTGDYMSKLGTPGFGSVGGEWMTIGLARSGRTVPAGYYDNVVKYVKEKADANERLHRAKVTDNARVILALTAIGKDVTNVGGHNLLKGLDNMDYVQTQGINGPIWTLIALDSHNYPTMGDVTREKLIKVILAAQLTDGGWDLSADKADPDMTAMAIQALAPYYKTNETVKAAVDKALEALSAMQRPDGGFASWGSVNSESCAQVIVALTALGIDPTADSRFVKNDLTVLDALAGFYVTGGGFRHTANGELDGMATEQGYYALAAYYRFVNAQTRLYDMSDVTVQTGGNGTPATGDTGVLVWVIALPVAALAAAFVLKRKEREA</sequence>
<feature type="signal peptide" evidence="2">
    <location>
        <begin position="1"/>
        <end position="25"/>
    </location>
</feature>
<evidence type="ECO:0000256" key="1">
    <source>
        <dbReference type="SAM" id="Phobius"/>
    </source>
</evidence>
<dbReference type="InterPro" id="IPR027954">
    <property type="entry name" value="Transcobalamin-like_C"/>
</dbReference>
<evidence type="ECO:0000313" key="6">
    <source>
        <dbReference type="Proteomes" id="UP000681343"/>
    </source>
</evidence>
<dbReference type="Proteomes" id="UP000681343">
    <property type="component" value="Chromosome"/>
</dbReference>
<feature type="transmembrane region" description="Helical" evidence="1">
    <location>
        <begin position="1468"/>
        <end position="1486"/>
    </location>
</feature>
<evidence type="ECO:0000259" key="3">
    <source>
        <dbReference type="Pfam" id="PF07523"/>
    </source>
</evidence>
<dbReference type="KEGG" id="vfa:MM35RIKEN_12530"/>
<evidence type="ECO:0000313" key="5">
    <source>
        <dbReference type="EMBL" id="BCK79061.1"/>
    </source>
</evidence>
<evidence type="ECO:0008006" key="7">
    <source>
        <dbReference type="Google" id="ProtNLM"/>
    </source>
</evidence>
<feature type="domain" description="Ig-like" evidence="3">
    <location>
        <begin position="897"/>
        <end position="962"/>
    </location>
</feature>
<dbReference type="SUPFAM" id="SSF48239">
    <property type="entry name" value="Terpenoid cyclases/Protein prenyltransferases"/>
    <property type="match status" value="1"/>
</dbReference>
<dbReference type="Pfam" id="PF07523">
    <property type="entry name" value="Big_3"/>
    <property type="match status" value="1"/>
</dbReference>
<keyword evidence="1" id="KW-1133">Transmembrane helix</keyword>
<dbReference type="Gene3D" id="1.50.10.20">
    <property type="match status" value="1"/>
</dbReference>
<organism evidence="5 6">
    <name type="scientific">Vescimonas fastidiosa</name>
    <dbReference type="NCBI Taxonomy" id="2714353"/>
    <lineage>
        <taxon>Bacteria</taxon>
        <taxon>Bacillati</taxon>
        <taxon>Bacillota</taxon>
        <taxon>Clostridia</taxon>
        <taxon>Eubacteriales</taxon>
        <taxon>Oscillospiraceae</taxon>
        <taxon>Vescimonas</taxon>
    </lineage>
</organism>
<dbReference type="Gene3D" id="2.160.20.110">
    <property type="match status" value="1"/>
</dbReference>
<evidence type="ECO:0000259" key="4">
    <source>
        <dbReference type="Pfam" id="PF14478"/>
    </source>
</evidence>
<keyword evidence="6" id="KW-1185">Reference proteome</keyword>